<dbReference type="Gene3D" id="2.60.120.200">
    <property type="match status" value="1"/>
</dbReference>
<dbReference type="Pfam" id="PF13385">
    <property type="entry name" value="Laminin_G_3"/>
    <property type="match status" value="1"/>
</dbReference>
<feature type="non-terminal residue" evidence="3">
    <location>
        <position position="2601"/>
    </location>
</feature>
<name>A0A5S3N844_9FLAO</name>
<dbReference type="InterPro" id="IPR018247">
    <property type="entry name" value="EF_Hand_1_Ca_BS"/>
</dbReference>
<accession>A0A5S3N844</accession>
<dbReference type="GO" id="GO:0005975">
    <property type="term" value="P:carbohydrate metabolic process"/>
    <property type="evidence" value="ECO:0007669"/>
    <property type="project" value="UniProtKB-ARBA"/>
</dbReference>
<dbReference type="GO" id="GO:0004553">
    <property type="term" value="F:hydrolase activity, hydrolyzing O-glycosyl compounds"/>
    <property type="evidence" value="ECO:0007669"/>
    <property type="project" value="UniProtKB-ARBA"/>
</dbReference>
<protein>
    <recommendedName>
        <fullName evidence="2">DUF8202 domain-containing protein</fullName>
    </recommendedName>
</protein>
<dbReference type="EMBL" id="VANR01000002">
    <property type="protein sequence ID" value="TMM31525.1"/>
    <property type="molecule type" value="Genomic_DNA"/>
</dbReference>
<feature type="compositionally biased region" description="Acidic residues" evidence="1">
    <location>
        <begin position="1994"/>
        <end position="2004"/>
    </location>
</feature>
<dbReference type="Pfam" id="PF26628">
    <property type="entry name" value="DUF8202"/>
    <property type="match status" value="1"/>
</dbReference>
<evidence type="ECO:0000313" key="3">
    <source>
        <dbReference type="EMBL" id="TMM31525.1"/>
    </source>
</evidence>
<keyword evidence="4" id="KW-1185">Reference proteome</keyword>
<gene>
    <name evidence="3" type="ORF">FDT66_06065</name>
</gene>
<dbReference type="InterPro" id="IPR028974">
    <property type="entry name" value="TSP_type-3_rpt"/>
</dbReference>
<feature type="region of interest" description="Disordered" evidence="1">
    <location>
        <begin position="1953"/>
        <end position="2037"/>
    </location>
</feature>
<reference evidence="3 4" key="1">
    <citation type="submission" date="2019-05" db="EMBL/GenBank/DDBJ databases">
        <title>Polaribacter aestuariivivens sp. nov., isolated from a tidal flat.</title>
        <authorList>
            <person name="Yoon J.-H."/>
        </authorList>
    </citation>
    <scope>NUCLEOTIDE SEQUENCE [LARGE SCALE GENOMIC DNA]</scope>
    <source>
        <strain evidence="3 4">DBTF-3</strain>
    </source>
</reference>
<proteinExistence type="predicted"/>
<feature type="region of interest" description="Disordered" evidence="1">
    <location>
        <begin position="629"/>
        <end position="650"/>
    </location>
</feature>
<feature type="compositionally biased region" description="Acidic residues" evidence="1">
    <location>
        <begin position="1965"/>
        <end position="1975"/>
    </location>
</feature>
<comment type="caution">
    <text evidence="3">The sequence shown here is derived from an EMBL/GenBank/DDBJ whole genome shotgun (WGS) entry which is preliminary data.</text>
</comment>
<dbReference type="SUPFAM" id="SSF49899">
    <property type="entry name" value="Concanavalin A-like lectins/glucanases"/>
    <property type="match status" value="1"/>
</dbReference>
<evidence type="ECO:0000259" key="2">
    <source>
        <dbReference type="Pfam" id="PF26628"/>
    </source>
</evidence>
<feature type="compositionally biased region" description="Acidic residues" evidence="1">
    <location>
        <begin position="2026"/>
        <end position="2037"/>
    </location>
</feature>
<dbReference type="GO" id="GO:0005509">
    <property type="term" value="F:calcium ion binding"/>
    <property type="evidence" value="ECO:0007669"/>
    <property type="project" value="InterPro"/>
</dbReference>
<evidence type="ECO:0000313" key="4">
    <source>
        <dbReference type="Proteomes" id="UP000307140"/>
    </source>
</evidence>
<dbReference type="RefSeq" id="WP_222927909.1">
    <property type="nucleotide sequence ID" value="NZ_VANR01000002.1"/>
</dbReference>
<sequence length="2601" mass="275605">MKKKFFKVLEFGEILQTNKKISKGLVFSFTLLLFISFQSFAQNPITSATTILQPATPSTYTEGGQLYEWGQGNNIILDKIVFNGEEFFLDNTFSQTNYSIVRVNGNGGISYERFGIFAQENTGNFNYAPSLPGSFGSYSMEDLLDEPIINRGANDVFKNATSTAQNIERIDVTYVPFKVPNLPNLDKVGFIASEKDGNSSYKAAAITSVDALGNPLTFGPVITIQNGDYGIITGDLDFDILANNTEGGNPIRITDNVQSVGITIITLSDLGIGINDIVYGISFFDDNVADDADLLDVASFPNLNGGGADIFGGLGAIATSIGTVSGNVYLDINGNGTKDSNEPGLKNITVSILGSDGGYQTVVTDSNGNYTGFVPGGNTTITINENDPDLPPNFTRSEGSNPKVISAIEGQDVNIGNIGYTSDNDNDGVIDLNDVDDDNDGILDTEELTIGAITYNPLGDEDGDKIVNYLDTSDDGTGDGSTTNYTTTGTGGIPDVYDFDDDGIPNHLDLDSDNDGIPDNIEAQTTNDYIAPSGAVGSGFTDVDGDGLDDNYDPIVSGGTSGTAITPVNSDSATVTDNPDYLDLDSDEDDVSDTIEANLTLSGNVGENGLDNFYDNGDGYTDVNGSFDNTQTDNFPDDGNNASNGLPDDVNWRDSAVLGQLDRDNDGIPDITDIDDDNDGILDSDECQNTTIPAGAIPTNAVDAITFNSDVDVQDRILTNDNDGAEFNTTNSVLVVAFGQSLPVGTTVIFEADRDGDGTTDFATFRIQQANTADGSDASNPLVISSLTTSFVEYTYTITGTSATHLRISLDDIESGGEAEVDHVRWNSFTGCLDVDTDGDGIINRLDLDSDNDGIPDNIEGQGTATYVAPTSGVGANGLYDVYENNDTSGATSYTVENTDGTDNPDYIDLDSDNDDTSDRIEANISLNGSVGLNGLDSNQENADNYIDTNGSYGNTPYDDFPNTNAADSPDEVDWRDATTQFIDTDNDGVPDATDLDDDNDGILDTIEDNSGGTCPPEYNATLESESGVTNPGNITGAPDGNTAEINTNGNVFVLDFGQEYPAGTQYQITWRRNAGSGTAIMVLSESTDDATYTAHPSPPENSDDVNFEDEIVTSNVAFRYIRITKDDPPSIVDFEIDAIGVIPSTCILDTDNDGIPNYLDLDSDNDGIPDNIEAQTTQGYSAPDGVFDIFGVDTAYTEGLTPVDTDLDGTPDYLETDSDNDGFLDNVEADLTLTGVYGINGLDNAYDNGDNYIDVNGSFDDSQTDNFPDQDADVFNGGDVDYRDAIFDIDVDQDGISNAIDLDDDNDGILDTDEGRRTLLANSGFNNFTAPTFGDNVGLSITPWILESGTNTNVVKVDGAGGSTYGNGGPEFDATGVAGNYFTINGSDGVLYQTFTLTETTIVDYGGFISARNGNTATGKLSIYSGTGSGGTELSSTGPKVASSSSIWLKIGNSVTLPAGTYSLVADLEEDINFDEAFAFSNIDSDGDGIPNHFDLDADNDGIPDNIEAQTTAGYIAPSGSYSLSGIDLAYGTGLTPVNTDGTDLPDYLDLDSDNEGGFDIVESGAGLTDANTDGVADGAPSAFGINGLINTLETGDTDLGYTDVNGEYDNTFTSVFTDTDGDVNSGGDLDYRDNIVGVDSDGDGIVNSIDIDDDNDGIPDVNEDSQIISFVTSSDAYWPLDGNTDDAINSNDERANGAAPSYSTDAIQGTNSADFNGTTNTIRYSQDGTFMESSYTEISFSAWIKPDVVTGQRIIYEEGGSTHGATLWIDNGVLTFSTRNGSNQRNITHPTSLTVDGEWHHVAATFSSGILTVYLDGVPSSIDVSADYTTIPGHGSDGGLGGPIGGGTSGNISGFYDGLMDAVRYSNTTTFSSADVLTEATKINNSDFDGDGIINSLDIDADNDGIPDNVEAQTTLGYVTPSGVDTDNDGLDDAYDTDCTPCGGITGVDLSVTNNNDGTDNPDFVDLDSDNDGTPDIQENGDSDNSVSGTDSDNDGLDDNFEGADVNDGYDVNDEINTPSTDLPDTDSDVATDDVDYRDLDDDVVTPGDLGNVLWLRADIDVTGTTDVTSWVDQSSNGFTATGDSGVEPTKIDAGLNFNPTIDFNGTNDRMRILGGIFGVETYTNLWTYYVINPTTATTNYIAYENAATDNYITGIIAGDLNQQIGTPASSHSETIPSLTGEFGLYTLGSSNSGGTTPFGFNQAISKNGLLIGTQNQSISFTGTNDNFDLGSFNNSSDFFNGELAEIIIVNETPTSLKQQQIESYLAIKYGITLDATDNDPDIVEGDYILADQNTKIWNYTTCANYSNDIAGIGRDDAMALGQYQSKSINNDAIITIGLTAIATSNKNNTNYPSGTITDTNPPGAGFESNKDFLVWGNNNESLLEADVTETELICAPEKTLARIWKAKETGSVGTTQIAVDKTTIDNALTTENTVKVFKVADNDSFTSNVEYIPLTIGSGDLAGLYLVDYDFEGVKYFTYSEINGIFWNGDAGVSGSWIGGNSTLTGVNLNGPSRNAADRDKVMVIDAQTSLTNAVLPEDARVECVWIKENSKLIIPDNMYLEFDEDFILDGEMRLVGDGQLVQTHVGLSNVEGTGKLY</sequence>
<feature type="domain" description="DUF8202" evidence="2">
    <location>
        <begin position="2261"/>
        <end position="2457"/>
    </location>
</feature>
<feature type="compositionally biased region" description="Polar residues" evidence="1">
    <location>
        <begin position="629"/>
        <end position="644"/>
    </location>
</feature>
<dbReference type="PROSITE" id="PS00018">
    <property type="entry name" value="EF_HAND_1"/>
    <property type="match status" value="2"/>
</dbReference>
<dbReference type="Gene3D" id="4.10.1080.10">
    <property type="entry name" value="TSP type-3 repeat"/>
    <property type="match status" value="3"/>
</dbReference>
<dbReference type="SUPFAM" id="SSF117074">
    <property type="entry name" value="Hypothetical protein PA1324"/>
    <property type="match status" value="1"/>
</dbReference>
<dbReference type="SUPFAM" id="SSF103647">
    <property type="entry name" value="TSP type-3 repeat"/>
    <property type="match status" value="4"/>
</dbReference>
<organism evidence="3 4">
    <name type="scientific">Polaribacter aestuariivivens</name>
    <dbReference type="NCBI Taxonomy" id="2304626"/>
    <lineage>
        <taxon>Bacteria</taxon>
        <taxon>Pseudomonadati</taxon>
        <taxon>Bacteroidota</taxon>
        <taxon>Flavobacteriia</taxon>
        <taxon>Flavobacteriales</taxon>
        <taxon>Flavobacteriaceae</taxon>
    </lineage>
</organism>
<dbReference type="Proteomes" id="UP000307140">
    <property type="component" value="Unassembled WGS sequence"/>
</dbReference>
<dbReference type="InterPro" id="IPR013320">
    <property type="entry name" value="ConA-like_dom_sf"/>
</dbReference>
<dbReference type="InterPro" id="IPR058515">
    <property type="entry name" value="DUF8202"/>
</dbReference>
<evidence type="ECO:0000256" key="1">
    <source>
        <dbReference type="SAM" id="MobiDB-lite"/>
    </source>
</evidence>